<dbReference type="Proteomes" id="UP000572680">
    <property type="component" value="Unassembled WGS sequence"/>
</dbReference>
<name>A0A7W3LZ00_ACTNM</name>
<accession>A0A7W3LZ00</accession>
<dbReference type="InterPro" id="IPR020476">
    <property type="entry name" value="Nudix_hydrolase"/>
</dbReference>
<dbReference type="PROSITE" id="PS00893">
    <property type="entry name" value="NUDIX_BOX"/>
    <property type="match status" value="1"/>
</dbReference>
<organism evidence="5 6">
    <name type="scientific">Actinomadura namibiensis</name>
    <dbReference type="NCBI Taxonomy" id="182080"/>
    <lineage>
        <taxon>Bacteria</taxon>
        <taxon>Bacillati</taxon>
        <taxon>Actinomycetota</taxon>
        <taxon>Actinomycetes</taxon>
        <taxon>Streptosporangiales</taxon>
        <taxon>Thermomonosporaceae</taxon>
        <taxon>Actinomadura</taxon>
    </lineage>
</organism>
<keyword evidence="6" id="KW-1185">Reference proteome</keyword>
<evidence type="ECO:0000259" key="4">
    <source>
        <dbReference type="PROSITE" id="PS51462"/>
    </source>
</evidence>
<evidence type="ECO:0000256" key="1">
    <source>
        <dbReference type="ARBA" id="ARBA00005582"/>
    </source>
</evidence>
<evidence type="ECO:0000256" key="3">
    <source>
        <dbReference type="RuleBase" id="RU003476"/>
    </source>
</evidence>
<reference evidence="5 6" key="1">
    <citation type="submission" date="2020-08" db="EMBL/GenBank/DDBJ databases">
        <title>Genomic Encyclopedia of Type Strains, Phase IV (KMG-IV): sequencing the most valuable type-strain genomes for metagenomic binning, comparative biology and taxonomic classification.</title>
        <authorList>
            <person name="Goeker M."/>
        </authorList>
    </citation>
    <scope>NUCLEOTIDE SEQUENCE [LARGE SCALE GENOMIC DNA]</scope>
    <source>
        <strain evidence="5 6">DSM 44197</strain>
    </source>
</reference>
<dbReference type="InterPro" id="IPR020084">
    <property type="entry name" value="NUDIX_hydrolase_CS"/>
</dbReference>
<dbReference type="PRINTS" id="PR00502">
    <property type="entry name" value="NUDIXFAMILY"/>
</dbReference>
<dbReference type="Gene3D" id="3.90.79.10">
    <property type="entry name" value="Nucleoside Triphosphate Pyrophosphohydrolase"/>
    <property type="match status" value="1"/>
</dbReference>
<dbReference type="SUPFAM" id="SSF55811">
    <property type="entry name" value="Nudix"/>
    <property type="match status" value="1"/>
</dbReference>
<evidence type="ECO:0000313" key="5">
    <source>
        <dbReference type="EMBL" id="MBA8956837.1"/>
    </source>
</evidence>
<dbReference type="AlphaFoldDB" id="A0A7W3LZ00"/>
<dbReference type="InterPro" id="IPR015797">
    <property type="entry name" value="NUDIX_hydrolase-like_dom_sf"/>
</dbReference>
<gene>
    <name evidence="5" type="ORF">HNR61_008527</name>
</gene>
<protein>
    <submittedName>
        <fullName evidence="5">ADP-ribose pyrophosphatase YjhB (NUDIX family)</fullName>
    </submittedName>
</protein>
<feature type="domain" description="Nudix hydrolase" evidence="4">
    <location>
        <begin position="13"/>
        <end position="154"/>
    </location>
</feature>
<dbReference type="EMBL" id="JACJIA010000018">
    <property type="protein sequence ID" value="MBA8956837.1"/>
    <property type="molecule type" value="Genomic_DNA"/>
</dbReference>
<dbReference type="InterPro" id="IPR000086">
    <property type="entry name" value="NUDIX_hydrolase_dom"/>
</dbReference>
<dbReference type="GO" id="GO:0016787">
    <property type="term" value="F:hydrolase activity"/>
    <property type="evidence" value="ECO:0007669"/>
    <property type="project" value="UniProtKB-KW"/>
</dbReference>
<sequence length="163" mass="17817">MITCRSLGARRPALRVAAYVIRYRAVPELLVFDHVGMPRAGTQVPAGGVRPGEEPERAVLREVAEETGLLTASVVRRIAVEDKPHPDTRQPHRTTCFHLRAPVTTEDAWHHTVRGDGGDAGLVFACRFLPLPLGRPLADGQGAWLGHVDPRWATVTGGTPRRD</sequence>
<dbReference type="RefSeq" id="WP_182848714.1">
    <property type="nucleotide sequence ID" value="NZ_BAAALP010000054.1"/>
</dbReference>
<comment type="caution">
    <text evidence="5">The sequence shown here is derived from an EMBL/GenBank/DDBJ whole genome shotgun (WGS) entry which is preliminary data.</text>
</comment>
<evidence type="ECO:0000256" key="2">
    <source>
        <dbReference type="ARBA" id="ARBA00022801"/>
    </source>
</evidence>
<dbReference type="Pfam" id="PF00293">
    <property type="entry name" value="NUDIX"/>
    <property type="match status" value="1"/>
</dbReference>
<proteinExistence type="inferred from homology"/>
<dbReference type="PROSITE" id="PS51462">
    <property type="entry name" value="NUDIX"/>
    <property type="match status" value="1"/>
</dbReference>
<dbReference type="CDD" id="cd04663">
    <property type="entry name" value="NUDIX_Hydrolase"/>
    <property type="match status" value="1"/>
</dbReference>
<keyword evidence="2 3" id="KW-0378">Hydrolase</keyword>
<evidence type="ECO:0000313" key="6">
    <source>
        <dbReference type="Proteomes" id="UP000572680"/>
    </source>
</evidence>
<comment type="similarity">
    <text evidence="1 3">Belongs to the Nudix hydrolase family.</text>
</comment>